<protein>
    <submittedName>
        <fullName evidence="1">Uncharacterized protein</fullName>
    </submittedName>
</protein>
<keyword evidence="2" id="KW-1185">Reference proteome</keyword>
<gene>
    <name evidence="1" type="ORF">C7H52_04235</name>
</gene>
<dbReference type="AlphaFoldDB" id="A0A2T1NDI5"/>
<dbReference type="OrthoDB" id="1447646at2"/>
<sequence>MKYLTILLFTVLFTCDSVQENLNENKIMSSNNWCPDDGKCSVTKYENTNLFLKTDEFGNNYTDTTEGENIVLKFEYKRLNTIDAEDSDYTELIWIELKNLEDSFSVSNEDLKNYNVVFTRLCFCRGQTGNYPIKSGKLEYKKEKDNKYIKLTFNNQTVPQVLKFVETNL</sequence>
<dbReference type="RefSeq" id="WP_106462638.1">
    <property type="nucleotide sequence ID" value="NZ_PXOQ01000007.1"/>
</dbReference>
<organism evidence="1 2">
    <name type="scientific">Aurantibacter aestuarii</name>
    <dbReference type="NCBI Taxonomy" id="1266046"/>
    <lineage>
        <taxon>Bacteria</taxon>
        <taxon>Pseudomonadati</taxon>
        <taxon>Bacteroidota</taxon>
        <taxon>Flavobacteriia</taxon>
        <taxon>Flavobacteriales</taxon>
        <taxon>Flavobacteriaceae</taxon>
        <taxon>Aurantibacter</taxon>
    </lineage>
</organism>
<dbReference type="Proteomes" id="UP000238426">
    <property type="component" value="Unassembled WGS sequence"/>
</dbReference>
<name>A0A2T1NDI5_9FLAO</name>
<evidence type="ECO:0000313" key="1">
    <source>
        <dbReference type="EMBL" id="PSG90497.1"/>
    </source>
</evidence>
<comment type="caution">
    <text evidence="1">The sequence shown here is derived from an EMBL/GenBank/DDBJ whole genome shotgun (WGS) entry which is preliminary data.</text>
</comment>
<dbReference type="EMBL" id="PXOQ01000007">
    <property type="protein sequence ID" value="PSG90497.1"/>
    <property type="molecule type" value="Genomic_DNA"/>
</dbReference>
<proteinExistence type="predicted"/>
<accession>A0A2T1NDI5</accession>
<reference evidence="1 2" key="1">
    <citation type="submission" date="2018-03" db="EMBL/GenBank/DDBJ databases">
        <title>Mesoflavibacter sp. HG37 and Mesoflavibacter sp. HG96 sp.nov., two marine bacteria isolated from seawater of Western Pacific Ocean.</title>
        <authorList>
            <person name="Cheng H."/>
            <person name="Wu Y.-H."/>
            <person name="Guo L.-L."/>
            <person name="Xu X.-W."/>
        </authorList>
    </citation>
    <scope>NUCLEOTIDE SEQUENCE [LARGE SCALE GENOMIC DNA]</scope>
    <source>
        <strain evidence="1 2">KCTC 32269</strain>
    </source>
</reference>
<evidence type="ECO:0000313" key="2">
    <source>
        <dbReference type="Proteomes" id="UP000238426"/>
    </source>
</evidence>